<dbReference type="PANTHER" id="PTHR42776">
    <property type="entry name" value="SERINE PEPTIDASE S9 FAMILY MEMBER"/>
    <property type="match status" value="1"/>
</dbReference>
<keyword evidence="9" id="KW-0031">Aminopeptidase</keyword>
<evidence type="ECO:0000256" key="1">
    <source>
        <dbReference type="ARBA" id="ARBA00022801"/>
    </source>
</evidence>
<dbReference type="InterPro" id="IPR011659">
    <property type="entry name" value="WD40"/>
</dbReference>
<dbReference type="Gene3D" id="2.120.10.30">
    <property type="entry name" value="TolB, C-terminal domain"/>
    <property type="match status" value="2"/>
</dbReference>
<evidence type="ECO:0000313" key="9">
    <source>
        <dbReference type="EMBL" id="NJB90013.1"/>
    </source>
</evidence>
<dbReference type="AlphaFoldDB" id="A0A7X5XSB0"/>
<dbReference type="GO" id="GO:0004252">
    <property type="term" value="F:serine-type endopeptidase activity"/>
    <property type="evidence" value="ECO:0007669"/>
    <property type="project" value="InterPro"/>
</dbReference>
<dbReference type="PROSITE" id="PS00708">
    <property type="entry name" value="PRO_ENDOPEP_SER"/>
    <property type="match status" value="1"/>
</dbReference>
<dbReference type="EMBL" id="JAATIT010000002">
    <property type="protein sequence ID" value="NJB90013.1"/>
    <property type="molecule type" value="Genomic_DNA"/>
</dbReference>
<comment type="caution">
    <text evidence="9">The sequence shown here is derived from an EMBL/GenBank/DDBJ whole genome shotgun (WGS) entry which is preliminary data.</text>
</comment>
<dbReference type="InterPro" id="IPR011042">
    <property type="entry name" value="6-blade_b-propeller_TolB-like"/>
</dbReference>
<dbReference type="InterPro" id="IPR029058">
    <property type="entry name" value="AB_hydrolase_fold"/>
</dbReference>
<evidence type="ECO:0000259" key="8">
    <source>
        <dbReference type="Pfam" id="PF00326"/>
    </source>
</evidence>
<dbReference type="Pfam" id="PF07676">
    <property type="entry name" value="PD40"/>
    <property type="match status" value="1"/>
</dbReference>
<evidence type="ECO:0000313" key="10">
    <source>
        <dbReference type="Proteomes" id="UP000535078"/>
    </source>
</evidence>
<dbReference type="RefSeq" id="WP_167921453.1">
    <property type="nucleotide sequence ID" value="NZ_JAATIT010000002.1"/>
</dbReference>
<dbReference type="Proteomes" id="UP000535078">
    <property type="component" value="Unassembled WGS sequence"/>
</dbReference>
<keyword evidence="10" id="KW-1185">Reference proteome</keyword>
<evidence type="ECO:0000256" key="5">
    <source>
        <dbReference type="ARBA" id="ARBA00032596"/>
    </source>
</evidence>
<dbReference type="Pfam" id="PF00326">
    <property type="entry name" value="Peptidase_S9"/>
    <property type="match status" value="1"/>
</dbReference>
<dbReference type="InterPro" id="IPR002471">
    <property type="entry name" value="Pept_S9_AS"/>
</dbReference>
<reference evidence="9 10" key="1">
    <citation type="submission" date="2020-03" db="EMBL/GenBank/DDBJ databases">
        <title>Genomic Encyclopedia of Type Strains, Phase IV (KMG-IV): sequencing the most valuable type-strain genomes for metagenomic binning, comparative biology and taxonomic classification.</title>
        <authorList>
            <person name="Goeker M."/>
        </authorList>
    </citation>
    <scope>NUCLEOTIDE SEQUENCE [LARGE SCALE GENOMIC DNA]</scope>
    <source>
        <strain evidence="9 10">DSM 25229</strain>
    </source>
</reference>
<organism evidence="9 10">
    <name type="scientific">Sphingopyxis italica</name>
    <dbReference type="NCBI Taxonomy" id="1129133"/>
    <lineage>
        <taxon>Bacteria</taxon>
        <taxon>Pseudomonadati</taxon>
        <taxon>Pseudomonadota</taxon>
        <taxon>Alphaproteobacteria</taxon>
        <taxon>Sphingomonadales</taxon>
        <taxon>Sphingomonadaceae</taxon>
        <taxon>Sphingopyxis</taxon>
    </lineage>
</organism>
<gene>
    <name evidence="9" type="ORF">GGR90_002188</name>
</gene>
<sequence>MANDAGRRNIWIANPADGDTGLRRITDHTRDDGLLLADLQWGLGSAALLYVAGSITTGGRAPDLRGDGEGAAPAEIRLTVIESGDTRTIAAGYAPLVSPAGHSIAFVDAQDLRIARIDALHPPFTACSVAGTISGLSWSPRGDKIAFASAHDGQSRIGVFDLAERSLSWIDNDGAFDIAAAWSADGAGVAFIRLLEPDAETYSGRPEGLPWSIRTAGVGHSASRCIWTAYTGPGSVFRSFEHGPALLWRTNGTIIFGWERTGWLQLHSVDVATGAVANLTPGQGEIFSVASCPDRRSLLFSSNHGNLDGRRLWRLEPGKGAPVALTNADAVTDRPVACRNGRVFALQSSSANPLRPVAIDGDRRLRCLASPLPRWLADLAPPEQLCFQARDGTDIHAQLYLPQGADAAQPVPAIVHFHGGPARQMLGAWHVIETYHQQYGLNQLLVDRGFAVLSVNYRGGTGYGLSFREPADFGLSGASEYLDVEAAAHFLRGRAEVDPNRVGAYGVSYGGLLVSLGLARASHLYAAGVVCAGVADWSALFPEAEQDSAPARLARSASPVSDTASWRSPALLIHATDDRVVPLQQTIDLREALRRESDAAIEMLLIEREQHDLQLASSCATLFDAIADFFERKLGRAIEPVTVDRRGADGPPLSEMTRPQNGTVP</sequence>
<dbReference type="GO" id="GO:0006508">
    <property type="term" value="P:proteolysis"/>
    <property type="evidence" value="ECO:0007669"/>
    <property type="project" value="InterPro"/>
</dbReference>
<dbReference type="SUPFAM" id="SSF53474">
    <property type="entry name" value="alpha/beta-Hydrolases"/>
    <property type="match status" value="1"/>
</dbReference>
<evidence type="ECO:0000256" key="4">
    <source>
        <dbReference type="ARBA" id="ARBA00032284"/>
    </source>
</evidence>
<keyword evidence="1" id="KW-0378">Hydrolase</keyword>
<dbReference type="SUPFAM" id="SSF82171">
    <property type="entry name" value="DPP6 N-terminal domain-like"/>
    <property type="match status" value="1"/>
</dbReference>
<accession>A0A7X5XSB0</accession>
<evidence type="ECO:0000256" key="3">
    <source>
        <dbReference type="ARBA" id="ARBA00022990"/>
    </source>
</evidence>
<protein>
    <recommendedName>
        <fullName evidence="5">Acyl-peptide hydrolase</fullName>
    </recommendedName>
    <alternativeName>
        <fullName evidence="4">Acylaminoacyl-peptidase</fullName>
    </alternativeName>
</protein>
<keyword evidence="3" id="KW-0007">Acetylation</keyword>
<feature type="domain" description="Peptidase S9 prolyl oligopeptidase catalytic" evidence="8">
    <location>
        <begin position="443"/>
        <end position="635"/>
    </location>
</feature>
<dbReference type="Gene3D" id="3.40.50.1820">
    <property type="entry name" value="alpha/beta hydrolase"/>
    <property type="match status" value="1"/>
</dbReference>
<feature type="region of interest" description="Disordered" evidence="7">
    <location>
        <begin position="643"/>
        <end position="665"/>
    </location>
</feature>
<dbReference type="InterPro" id="IPR001375">
    <property type="entry name" value="Peptidase_S9_cat"/>
</dbReference>
<evidence type="ECO:0000256" key="6">
    <source>
        <dbReference type="ARBA" id="ARBA00045885"/>
    </source>
</evidence>
<comment type="function">
    <text evidence="6">This enzyme catalyzes the hydrolysis of the N-terminal peptide bond of an N-acetylated peptide to generate an N-acetylated amino acid and a peptide with a free N-terminus. It preferentially cleaves off Ac-Ala, Ac-Met and Ac-Ser. Also, involved in the degradation of oxidized and glycated proteins.</text>
</comment>
<keyword evidence="2" id="KW-0720">Serine protease</keyword>
<dbReference type="GO" id="GO:0004177">
    <property type="term" value="F:aminopeptidase activity"/>
    <property type="evidence" value="ECO:0007669"/>
    <property type="project" value="UniProtKB-KW"/>
</dbReference>
<name>A0A7X5XSB0_9SPHN</name>
<evidence type="ECO:0000256" key="7">
    <source>
        <dbReference type="SAM" id="MobiDB-lite"/>
    </source>
</evidence>
<dbReference type="PANTHER" id="PTHR42776:SF27">
    <property type="entry name" value="DIPEPTIDYL PEPTIDASE FAMILY MEMBER 6"/>
    <property type="match status" value="1"/>
</dbReference>
<proteinExistence type="predicted"/>
<keyword evidence="9" id="KW-0645">Protease</keyword>
<evidence type="ECO:0000256" key="2">
    <source>
        <dbReference type="ARBA" id="ARBA00022825"/>
    </source>
</evidence>